<dbReference type="Pfam" id="PF09084">
    <property type="entry name" value="NMT1"/>
    <property type="match status" value="1"/>
</dbReference>
<proteinExistence type="predicted"/>
<comment type="caution">
    <text evidence="3">The sequence shown here is derived from an EMBL/GenBank/DDBJ whole genome shotgun (WGS) entry which is preliminary data.</text>
</comment>
<dbReference type="PANTHER" id="PTHR31528:SF3">
    <property type="entry name" value="THIAMINE BIOSYNTHESIS PROTEIN HI_0357-RELATED"/>
    <property type="match status" value="1"/>
</dbReference>
<dbReference type="InterPro" id="IPR015168">
    <property type="entry name" value="SsuA/THI5"/>
</dbReference>
<keyword evidence="1" id="KW-0732">Signal</keyword>
<feature type="domain" description="SsuA/THI5-like" evidence="2">
    <location>
        <begin position="33"/>
        <end position="245"/>
    </location>
</feature>
<sequence length="311" mass="34262">MKRLILAACAALALSTGTASAQKMTVLLDWFVNPDHGPLYVAQALGEFEKRGLEVEFIAPADPNDPPKLVAAKQAEIAISYQPQLHLQVDRGLPLRRIGTLVATPLNALVVLADGPVESIADLKGRKVGFSVGGFEDAMLSAMLARHGLTMDDIELVNVNFSLSPSLISGQVDAVIGAFRNFELNQMDIVGRPGRAFYVEAEGVPAYDELILVAHKDTVDDPRYLAFLDAIEAAVQYMVNEPEKAWALFLQQNPDLDDELNRRAWADTLPRFALRPRALDRRRYDEFAKFLKHQGLIGEAEPAEAYAVELR</sequence>
<reference evidence="3 4" key="1">
    <citation type="submission" date="2017-11" db="EMBL/GenBank/DDBJ databases">
        <title>Draft genome sequence of Rhizobiales bacterium SY3-13.</title>
        <authorList>
            <person name="Sun C."/>
        </authorList>
    </citation>
    <scope>NUCLEOTIDE SEQUENCE [LARGE SCALE GENOMIC DNA]</scope>
    <source>
        <strain evidence="3 4">SY3-13</strain>
    </source>
</reference>
<evidence type="ECO:0000259" key="2">
    <source>
        <dbReference type="Pfam" id="PF09084"/>
    </source>
</evidence>
<organism evidence="3 4">
    <name type="scientific">Minwuia thermotolerans</name>
    <dbReference type="NCBI Taxonomy" id="2056226"/>
    <lineage>
        <taxon>Bacteria</taxon>
        <taxon>Pseudomonadati</taxon>
        <taxon>Pseudomonadota</taxon>
        <taxon>Alphaproteobacteria</taxon>
        <taxon>Minwuiales</taxon>
        <taxon>Minwuiaceae</taxon>
        <taxon>Minwuia</taxon>
    </lineage>
</organism>
<protein>
    <submittedName>
        <fullName evidence="3">ABC transporter ATP-binding protein</fullName>
    </submittedName>
</protein>
<dbReference type="EMBL" id="PHIG01000007">
    <property type="protein sequence ID" value="PJK31254.1"/>
    <property type="molecule type" value="Genomic_DNA"/>
</dbReference>
<dbReference type="InterPro" id="IPR027939">
    <property type="entry name" value="NMT1/THI5"/>
</dbReference>
<dbReference type="Gene3D" id="3.40.190.10">
    <property type="entry name" value="Periplasmic binding protein-like II"/>
    <property type="match status" value="2"/>
</dbReference>
<accession>A0A2M9G6C2</accession>
<dbReference type="GO" id="GO:0009228">
    <property type="term" value="P:thiamine biosynthetic process"/>
    <property type="evidence" value="ECO:0007669"/>
    <property type="project" value="InterPro"/>
</dbReference>
<keyword evidence="3" id="KW-0547">Nucleotide-binding</keyword>
<dbReference type="SUPFAM" id="SSF53850">
    <property type="entry name" value="Periplasmic binding protein-like II"/>
    <property type="match status" value="1"/>
</dbReference>
<keyword evidence="3" id="KW-0067">ATP-binding</keyword>
<dbReference type="OrthoDB" id="5348911at2"/>
<dbReference type="Proteomes" id="UP000229498">
    <property type="component" value="Unassembled WGS sequence"/>
</dbReference>
<evidence type="ECO:0000256" key="1">
    <source>
        <dbReference type="SAM" id="SignalP"/>
    </source>
</evidence>
<feature type="signal peptide" evidence="1">
    <location>
        <begin position="1"/>
        <end position="21"/>
    </location>
</feature>
<gene>
    <name evidence="3" type="ORF">CVT23_03245</name>
</gene>
<evidence type="ECO:0000313" key="3">
    <source>
        <dbReference type="EMBL" id="PJK31254.1"/>
    </source>
</evidence>
<dbReference type="PANTHER" id="PTHR31528">
    <property type="entry name" value="4-AMINO-5-HYDROXYMETHYL-2-METHYLPYRIMIDINE PHOSPHATE SYNTHASE THI11-RELATED"/>
    <property type="match status" value="1"/>
</dbReference>
<name>A0A2M9G6C2_9PROT</name>
<dbReference type="RefSeq" id="WP_109796129.1">
    <property type="nucleotide sequence ID" value="NZ_PHIG01000007.1"/>
</dbReference>
<evidence type="ECO:0000313" key="4">
    <source>
        <dbReference type="Proteomes" id="UP000229498"/>
    </source>
</evidence>
<dbReference type="AlphaFoldDB" id="A0A2M9G6C2"/>
<feature type="chain" id="PRO_5014993597" evidence="1">
    <location>
        <begin position="22"/>
        <end position="311"/>
    </location>
</feature>
<dbReference type="GO" id="GO:0005524">
    <property type="term" value="F:ATP binding"/>
    <property type="evidence" value="ECO:0007669"/>
    <property type="project" value="UniProtKB-KW"/>
</dbReference>
<keyword evidence="4" id="KW-1185">Reference proteome</keyword>